<dbReference type="EMBL" id="JAGHQL010000115">
    <property type="protein sequence ID" value="KAH0538291.1"/>
    <property type="molecule type" value="Genomic_DNA"/>
</dbReference>
<evidence type="ECO:0000256" key="4">
    <source>
        <dbReference type="ARBA" id="ARBA00022741"/>
    </source>
</evidence>
<dbReference type="Gene3D" id="3.30.200.20">
    <property type="entry name" value="Phosphorylase Kinase, domain 1"/>
    <property type="match status" value="1"/>
</dbReference>
<dbReference type="GO" id="GO:0072354">
    <property type="term" value="F:histone H3T3 kinase activity"/>
    <property type="evidence" value="ECO:0007669"/>
    <property type="project" value="TreeGrafter"/>
</dbReference>
<evidence type="ECO:0000256" key="7">
    <source>
        <dbReference type="ARBA" id="ARBA00047899"/>
    </source>
</evidence>
<evidence type="ECO:0000313" key="12">
    <source>
        <dbReference type="Proteomes" id="UP000698800"/>
    </source>
</evidence>
<dbReference type="OrthoDB" id="21018at2759"/>
<dbReference type="InterPro" id="IPR011009">
    <property type="entry name" value="Kinase-like_dom_sf"/>
</dbReference>
<feature type="compositionally biased region" description="Polar residues" evidence="9">
    <location>
        <begin position="189"/>
        <end position="202"/>
    </location>
</feature>
<dbReference type="Pfam" id="PF12330">
    <property type="entry name" value="Haspin_kinase"/>
    <property type="match status" value="1"/>
</dbReference>
<evidence type="ECO:0000256" key="9">
    <source>
        <dbReference type="SAM" id="MobiDB-lite"/>
    </source>
</evidence>
<evidence type="ECO:0000313" key="11">
    <source>
        <dbReference type="EMBL" id="KAH0538291.1"/>
    </source>
</evidence>
<dbReference type="AlphaFoldDB" id="A0A9P8L1S0"/>
<evidence type="ECO:0000256" key="3">
    <source>
        <dbReference type="ARBA" id="ARBA00022679"/>
    </source>
</evidence>
<accession>A0A9P8L1S0</accession>
<name>A0A9P8L1S0_9PEZI</name>
<dbReference type="Gene3D" id="1.10.510.10">
    <property type="entry name" value="Transferase(Phosphotransferase) domain 1"/>
    <property type="match status" value="1"/>
</dbReference>
<dbReference type="SUPFAM" id="SSF56112">
    <property type="entry name" value="Protein kinase-like (PK-like)"/>
    <property type="match status" value="1"/>
</dbReference>
<dbReference type="Proteomes" id="UP000698800">
    <property type="component" value="Unassembled WGS sequence"/>
</dbReference>
<dbReference type="EC" id="2.7.11.1" evidence="1"/>
<dbReference type="SMART" id="SM01331">
    <property type="entry name" value="DUF3635"/>
    <property type="match status" value="1"/>
</dbReference>
<evidence type="ECO:0000256" key="8">
    <source>
        <dbReference type="ARBA" id="ARBA00048679"/>
    </source>
</evidence>
<keyword evidence="4" id="KW-0547">Nucleotide-binding</keyword>
<dbReference type="GO" id="GO:0000278">
    <property type="term" value="P:mitotic cell cycle"/>
    <property type="evidence" value="ECO:0007669"/>
    <property type="project" value="TreeGrafter"/>
</dbReference>
<sequence length="718" mass="79576">MEAIRDRKARKQKTYGKSTAKKVFSAAFEELSPGKDLSRRRITALTETVVDPPRVPLSSLSTNSAEPPSSPPATGYLSGKLSNSPKDKTWRNAGPVGYSKSRQLTALRSNSGARAGGSNGSISEALTGKDQNQGPTRASRIHQLAPRGQKGDIDVDELNDSLPKTPITSASYKDTSLAGASKAHQAAAQTCQENTRTDTASDNLLKPSAEPVLRRVGPIGYSKSFRQVTRRFKDAARVNELNGGLLRPSTSTAYRDQSYRDAYPLRCQLSATAISQQKGNTNNPVLAKDERLAKDIGKPKKKPALKKISTRDKELNSYENQLAKLCSLSINPNGPLEFQAWANIASQKLTVLKIAEASYGEVYRLQSKCEKEIEAEDRHSVVKVIAIQPFRMPKNSKLKKSQLSPISEIISEVGIMDRMADIPGFVVFKGLHVVRGKLAKQYADAWTTYHNIDPTRSLFPNPNNKSTYSNDQLWAIIEMEDAGDELSDVPMNTFTEAWDIFWGVALALAKGEDMARFEHRDLHTGNVCVSRSNPSTKLNPSPTPTSSPRKFGLSGFATTIIDYTLSRADTDEPRVSAGDSQSRVIFTDLDRDKALFEAEGDYQYDIYRMMRSSIYHTYYPDTLNIWRNYHPLTNVYWLHHLVVVLLGKLDISQNERTESGQNNAIESFGPEGTFHSDFLELEHLVNPKGDGKFTTAGEIVAWALDNKWLKPADIDNVV</sequence>
<reference evidence="11" key="1">
    <citation type="submission" date="2021-03" db="EMBL/GenBank/DDBJ databases">
        <title>Comparative genomics and phylogenomic investigation of the class Geoglossomycetes provide insights into ecological specialization and systematics.</title>
        <authorList>
            <person name="Melie T."/>
            <person name="Pirro S."/>
            <person name="Miller A.N."/>
            <person name="Quandt A."/>
        </authorList>
    </citation>
    <scope>NUCLEOTIDE SEQUENCE</scope>
    <source>
        <strain evidence="11">GBOQ0MN5Z8</strain>
    </source>
</reference>
<evidence type="ECO:0000256" key="1">
    <source>
        <dbReference type="ARBA" id="ARBA00012513"/>
    </source>
</evidence>
<organism evidence="11 12">
    <name type="scientific">Glutinoglossum americanum</name>
    <dbReference type="NCBI Taxonomy" id="1670608"/>
    <lineage>
        <taxon>Eukaryota</taxon>
        <taxon>Fungi</taxon>
        <taxon>Dikarya</taxon>
        <taxon>Ascomycota</taxon>
        <taxon>Pezizomycotina</taxon>
        <taxon>Geoglossomycetes</taxon>
        <taxon>Geoglossales</taxon>
        <taxon>Geoglossaceae</taxon>
        <taxon>Glutinoglossum</taxon>
    </lineage>
</organism>
<dbReference type="InterPro" id="IPR024604">
    <property type="entry name" value="GSG2_C"/>
</dbReference>
<dbReference type="GO" id="GO:0005524">
    <property type="term" value="F:ATP binding"/>
    <property type="evidence" value="ECO:0007669"/>
    <property type="project" value="UniProtKB-KW"/>
</dbReference>
<dbReference type="GO" id="GO:0005634">
    <property type="term" value="C:nucleus"/>
    <property type="evidence" value="ECO:0007669"/>
    <property type="project" value="TreeGrafter"/>
</dbReference>
<keyword evidence="2" id="KW-0723">Serine/threonine-protein kinase</keyword>
<feature type="compositionally biased region" description="Polar residues" evidence="9">
    <location>
        <begin position="58"/>
        <end position="67"/>
    </location>
</feature>
<dbReference type="GO" id="GO:0035556">
    <property type="term" value="P:intracellular signal transduction"/>
    <property type="evidence" value="ECO:0007669"/>
    <property type="project" value="TreeGrafter"/>
</dbReference>
<keyword evidence="5" id="KW-0418">Kinase</keyword>
<proteinExistence type="predicted"/>
<comment type="catalytic activity">
    <reaction evidence="8">
        <text>L-seryl-[protein] + ATP = O-phospho-L-seryl-[protein] + ADP + H(+)</text>
        <dbReference type="Rhea" id="RHEA:17989"/>
        <dbReference type="Rhea" id="RHEA-COMP:9863"/>
        <dbReference type="Rhea" id="RHEA-COMP:11604"/>
        <dbReference type="ChEBI" id="CHEBI:15378"/>
        <dbReference type="ChEBI" id="CHEBI:29999"/>
        <dbReference type="ChEBI" id="CHEBI:30616"/>
        <dbReference type="ChEBI" id="CHEBI:83421"/>
        <dbReference type="ChEBI" id="CHEBI:456216"/>
        <dbReference type="EC" id="2.7.11.1"/>
    </reaction>
</comment>
<keyword evidence="6" id="KW-0067">ATP-binding</keyword>
<feature type="compositionally biased region" description="Low complexity" evidence="9">
    <location>
        <begin position="178"/>
        <end position="188"/>
    </location>
</feature>
<gene>
    <name evidence="11" type="ORF">FGG08_005111</name>
</gene>
<feature type="domain" description="Serine/threonine-protein kinase haspin C-terminal" evidence="10">
    <location>
        <begin position="593"/>
        <end position="685"/>
    </location>
</feature>
<protein>
    <recommendedName>
        <fullName evidence="1">non-specific serine/threonine protein kinase</fullName>
        <ecNumber evidence="1">2.7.11.1</ecNumber>
    </recommendedName>
</protein>
<keyword evidence="3" id="KW-0808">Transferase</keyword>
<comment type="caution">
    <text evidence="11">The sequence shown here is derived from an EMBL/GenBank/DDBJ whole genome shotgun (WGS) entry which is preliminary data.</text>
</comment>
<dbReference type="PANTHER" id="PTHR24419:SF18">
    <property type="entry name" value="SERINE_THREONINE-PROTEIN KINASE HASPIN"/>
    <property type="match status" value="1"/>
</dbReference>
<feature type="region of interest" description="Disordered" evidence="9">
    <location>
        <begin position="32"/>
        <end position="203"/>
    </location>
</feature>
<evidence type="ECO:0000256" key="2">
    <source>
        <dbReference type="ARBA" id="ARBA00022527"/>
    </source>
</evidence>
<keyword evidence="12" id="KW-1185">Reference proteome</keyword>
<comment type="catalytic activity">
    <reaction evidence="7">
        <text>L-threonyl-[protein] + ATP = O-phospho-L-threonyl-[protein] + ADP + H(+)</text>
        <dbReference type="Rhea" id="RHEA:46608"/>
        <dbReference type="Rhea" id="RHEA-COMP:11060"/>
        <dbReference type="Rhea" id="RHEA-COMP:11605"/>
        <dbReference type="ChEBI" id="CHEBI:15378"/>
        <dbReference type="ChEBI" id="CHEBI:30013"/>
        <dbReference type="ChEBI" id="CHEBI:30616"/>
        <dbReference type="ChEBI" id="CHEBI:61977"/>
        <dbReference type="ChEBI" id="CHEBI:456216"/>
        <dbReference type="EC" id="2.7.11.1"/>
    </reaction>
</comment>
<dbReference type="GO" id="GO:0005737">
    <property type="term" value="C:cytoplasm"/>
    <property type="evidence" value="ECO:0007669"/>
    <property type="project" value="TreeGrafter"/>
</dbReference>
<dbReference type="PANTHER" id="PTHR24419">
    <property type="entry name" value="INTERLEUKIN-1 RECEPTOR-ASSOCIATED KINASE"/>
    <property type="match status" value="1"/>
</dbReference>
<evidence type="ECO:0000259" key="10">
    <source>
        <dbReference type="SMART" id="SM01331"/>
    </source>
</evidence>
<evidence type="ECO:0000256" key="6">
    <source>
        <dbReference type="ARBA" id="ARBA00022840"/>
    </source>
</evidence>
<evidence type="ECO:0000256" key="5">
    <source>
        <dbReference type="ARBA" id="ARBA00022777"/>
    </source>
</evidence>